<gene>
    <name evidence="2" type="primary">ORF159431</name>
    <name evidence="1" type="synonym">ORF159427</name>
</gene>
<organism evidence="2">
    <name type="scientific">Arion vulgaris</name>
    <dbReference type="NCBI Taxonomy" id="1028688"/>
    <lineage>
        <taxon>Eukaryota</taxon>
        <taxon>Metazoa</taxon>
        <taxon>Spiralia</taxon>
        <taxon>Lophotrochozoa</taxon>
        <taxon>Mollusca</taxon>
        <taxon>Gastropoda</taxon>
        <taxon>Heterobranchia</taxon>
        <taxon>Euthyneura</taxon>
        <taxon>Panpulmonata</taxon>
        <taxon>Eupulmonata</taxon>
        <taxon>Stylommatophora</taxon>
        <taxon>Helicina</taxon>
        <taxon>Arionoidea</taxon>
        <taxon>Arionidae</taxon>
        <taxon>Arion</taxon>
    </lineage>
</organism>
<dbReference type="EMBL" id="HACG01040614">
    <property type="protein sequence ID" value="CEK87479.1"/>
    <property type="molecule type" value="Transcribed_RNA"/>
</dbReference>
<accession>A0A0B7B5Y7</accession>
<evidence type="ECO:0000313" key="1">
    <source>
        <dbReference type="EMBL" id="CEK87479.1"/>
    </source>
</evidence>
<name>A0A0B7B5Y7_9EUPU</name>
<evidence type="ECO:0000313" key="2">
    <source>
        <dbReference type="EMBL" id="CEK87480.1"/>
    </source>
</evidence>
<dbReference type="EMBL" id="HACG01040615">
    <property type="protein sequence ID" value="CEK87480.1"/>
    <property type="molecule type" value="Transcribed_RNA"/>
</dbReference>
<protein>
    <submittedName>
        <fullName evidence="2">Uncharacterized protein</fullName>
    </submittedName>
</protein>
<proteinExistence type="predicted"/>
<dbReference type="AlphaFoldDB" id="A0A0B7B5Y7"/>
<sequence length="57" mass="6617">MARKGPLPQHAFYPVALQPRWHTKSFHYSLDDSDKAILLHNSLNDNDKDILSHYSLN</sequence>
<reference evidence="2" key="1">
    <citation type="submission" date="2014-12" db="EMBL/GenBank/DDBJ databases">
        <title>Insight into the proteome of Arion vulgaris.</title>
        <authorList>
            <person name="Aradska J."/>
            <person name="Bulat T."/>
            <person name="Smidak R."/>
            <person name="Sarate P."/>
            <person name="Gangsoo J."/>
            <person name="Sialana F."/>
            <person name="Bilban M."/>
            <person name="Lubec G."/>
        </authorList>
    </citation>
    <scope>NUCLEOTIDE SEQUENCE</scope>
    <source>
        <tissue evidence="2">Skin</tissue>
    </source>
</reference>